<keyword evidence="8 10" id="KW-0675">Receptor</keyword>
<reference evidence="14" key="1">
    <citation type="submission" date="2021-11" db="EMBL/GenBank/DDBJ databases">
        <authorList>
            <person name="Schell T."/>
        </authorList>
    </citation>
    <scope>NUCLEOTIDE SEQUENCE</scope>
    <source>
        <strain evidence="14">M5</strain>
    </source>
</reference>
<dbReference type="InterPro" id="IPR000276">
    <property type="entry name" value="GPCR_Rhodpsn"/>
</dbReference>
<dbReference type="PROSITE" id="PS00237">
    <property type="entry name" value="G_PROTEIN_RECEP_F1_1"/>
    <property type="match status" value="1"/>
</dbReference>
<feature type="transmembrane region" description="Helical" evidence="12">
    <location>
        <begin position="60"/>
        <end position="80"/>
    </location>
</feature>
<keyword evidence="9 10" id="KW-0807">Transducer</keyword>
<dbReference type="Pfam" id="PF00001">
    <property type="entry name" value="7tm_1"/>
    <property type="match status" value="1"/>
</dbReference>
<feature type="transmembrane region" description="Helical" evidence="12">
    <location>
        <begin position="442"/>
        <end position="461"/>
    </location>
</feature>
<evidence type="ECO:0000259" key="13">
    <source>
        <dbReference type="PROSITE" id="PS50262"/>
    </source>
</evidence>
<sequence>MAMDVNTELSALIDNGSSLFDATSYSIMNTEPGDGGLMTDGDTDASVDWFLTLTLVVKTFLMGLIIAASIFGNLLVIISVARFRKLRIITNYFVVSLAMADILVALVAMGFNASVIIFGQWMFGYAMCDIWNSFDVYCCTVSILHLCCISVDRYYAISQPLMYPMKITRKKVAVMLANIWTWPALISYLPIFLGWYTTDEHQIYRENNPHTCRFVVNKVYALISSSISFWIPCTIMLYTYYRIYEMASRQEKMLLKNADAALLFRQQNQRRSAEMEQHQIHHIQQQQMNQDSVSTAAVVNSTVNGPNSTVVVLPAIQVTKPDVLMETNGKLPIQNGGTQLSSSPPPPQPENKRISAGDRSALLEGSTDTGRYQCRDDTCSNTPTISKDSKHLQKIRREHKAARTLGIIMGAFVLCWLPFFIWYMSVTLCGELCYCPDIVVEVLFWIGYFNSTLNPLIYAYFNKDFREAFRNTLVCVFCTRCQDPREQQRDQLAALGFHTQQHQHGGGGKNNLGRLSVASAENQTSRTIRHSSGDTIAGIERIDHKRLSGVAVQNL</sequence>
<organism evidence="14 15">
    <name type="scientific">Daphnia galeata</name>
    <dbReference type="NCBI Taxonomy" id="27404"/>
    <lineage>
        <taxon>Eukaryota</taxon>
        <taxon>Metazoa</taxon>
        <taxon>Ecdysozoa</taxon>
        <taxon>Arthropoda</taxon>
        <taxon>Crustacea</taxon>
        <taxon>Branchiopoda</taxon>
        <taxon>Diplostraca</taxon>
        <taxon>Cladocera</taxon>
        <taxon>Anomopoda</taxon>
        <taxon>Daphniidae</taxon>
        <taxon>Daphnia</taxon>
    </lineage>
</organism>
<feature type="region of interest" description="Disordered" evidence="11">
    <location>
        <begin position="328"/>
        <end position="359"/>
    </location>
</feature>
<dbReference type="PRINTS" id="PR00237">
    <property type="entry name" value="GPCRRHODOPSN"/>
</dbReference>
<gene>
    <name evidence="14" type="ORF">DGAL_LOCUS5578</name>
</gene>
<keyword evidence="7 12" id="KW-0472">Membrane</keyword>
<dbReference type="GO" id="GO:0005886">
    <property type="term" value="C:plasma membrane"/>
    <property type="evidence" value="ECO:0007669"/>
    <property type="project" value="UniProtKB-SubCell"/>
</dbReference>
<dbReference type="PANTHER" id="PTHR24248">
    <property type="entry name" value="ADRENERGIC RECEPTOR-RELATED G-PROTEIN COUPLED RECEPTOR"/>
    <property type="match status" value="1"/>
</dbReference>
<feature type="transmembrane region" description="Helical" evidence="12">
    <location>
        <begin position="401"/>
        <end position="422"/>
    </location>
</feature>
<evidence type="ECO:0000313" key="14">
    <source>
        <dbReference type="EMBL" id="CAH0103045.1"/>
    </source>
</evidence>
<dbReference type="AlphaFoldDB" id="A0A8J2RIW9"/>
<keyword evidence="3" id="KW-1003">Cell membrane</keyword>
<evidence type="ECO:0000256" key="10">
    <source>
        <dbReference type="RuleBase" id="RU000688"/>
    </source>
</evidence>
<dbReference type="GO" id="GO:0071880">
    <property type="term" value="P:adenylate cyclase-activating adrenergic receptor signaling pathway"/>
    <property type="evidence" value="ECO:0007669"/>
    <property type="project" value="TreeGrafter"/>
</dbReference>
<dbReference type="GO" id="GO:0043410">
    <property type="term" value="P:positive regulation of MAPK cascade"/>
    <property type="evidence" value="ECO:0007669"/>
    <property type="project" value="TreeGrafter"/>
</dbReference>
<dbReference type="SMART" id="SM01381">
    <property type="entry name" value="7TM_GPCR_Srsx"/>
    <property type="match status" value="1"/>
</dbReference>
<proteinExistence type="inferred from homology"/>
<keyword evidence="6 10" id="KW-0297">G-protein coupled receptor</keyword>
<keyword evidence="4 10" id="KW-0812">Transmembrane</keyword>
<dbReference type="PANTHER" id="PTHR24248:SF66">
    <property type="entry name" value="OCTOPAMINE RECEPTOR BETA-3R"/>
    <property type="match status" value="1"/>
</dbReference>
<evidence type="ECO:0000256" key="5">
    <source>
        <dbReference type="ARBA" id="ARBA00022989"/>
    </source>
</evidence>
<dbReference type="EMBL" id="CAKKLH010000101">
    <property type="protein sequence ID" value="CAH0103045.1"/>
    <property type="molecule type" value="Genomic_DNA"/>
</dbReference>
<dbReference type="CDD" id="cd15066">
    <property type="entry name" value="7tmA_DmOct-betaAR-like"/>
    <property type="match status" value="1"/>
</dbReference>
<dbReference type="OrthoDB" id="5957871at2759"/>
<accession>A0A8J2RIW9</accession>
<comment type="caution">
    <text evidence="14">The sequence shown here is derived from an EMBL/GenBank/DDBJ whole genome shotgun (WGS) entry which is preliminary data.</text>
</comment>
<evidence type="ECO:0000256" key="8">
    <source>
        <dbReference type="ARBA" id="ARBA00023170"/>
    </source>
</evidence>
<feature type="transmembrane region" description="Helical" evidence="12">
    <location>
        <begin position="172"/>
        <end position="196"/>
    </location>
</feature>
<name>A0A8J2RIW9_9CRUS</name>
<evidence type="ECO:0000256" key="4">
    <source>
        <dbReference type="ARBA" id="ARBA00022692"/>
    </source>
</evidence>
<dbReference type="SUPFAM" id="SSF81321">
    <property type="entry name" value="Family A G protein-coupled receptor-like"/>
    <property type="match status" value="1"/>
</dbReference>
<evidence type="ECO:0000256" key="6">
    <source>
        <dbReference type="ARBA" id="ARBA00023040"/>
    </source>
</evidence>
<dbReference type="Proteomes" id="UP000789390">
    <property type="component" value="Unassembled WGS sequence"/>
</dbReference>
<protein>
    <recommendedName>
        <fullName evidence="13">G-protein coupled receptors family 1 profile domain-containing protein</fullName>
    </recommendedName>
</protein>
<feature type="transmembrane region" description="Helical" evidence="12">
    <location>
        <begin position="219"/>
        <end position="241"/>
    </location>
</feature>
<comment type="similarity">
    <text evidence="2 10">Belongs to the G-protein coupled receptor 1 family.</text>
</comment>
<feature type="transmembrane region" description="Helical" evidence="12">
    <location>
        <begin position="130"/>
        <end position="151"/>
    </location>
</feature>
<evidence type="ECO:0000256" key="1">
    <source>
        <dbReference type="ARBA" id="ARBA00004651"/>
    </source>
</evidence>
<feature type="domain" description="G-protein coupled receptors family 1 profile" evidence="13">
    <location>
        <begin position="72"/>
        <end position="458"/>
    </location>
</feature>
<keyword evidence="5 12" id="KW-1133">Transmembrane helix</keyword>
<dbReference type="PROSITE" id="PS50262">
    <property type="entry name" value="G_PROTEIN_RECEP_F1_2"/>
    <property type="match status" value="1"/>
</dbReference>
<dbReference type="Gene3D" id="1.20.1070.10">
    <property type="entry name" value="Rhodopsin 7-helix transmembrane proteins"/>
    <property type="match status" value="2"/>
</dbReference>
<evidence type="ECO:0000256" key="12">
    <source>
        <dbReference type="SAM" id="Phobius"/>
    </source>
</evidence>
<dbReference type="InterPro" id="IPR017452">
    <property type="entry name" value="GPCR_Rhodpsn_7TM"/>
</dbReference>
<dbReference type="GO" id="GO:0004989">
    <property type="term" value="F:octopamine receptor activity"/>
    <property type="evidence" value="ECO:0007669"/>
    <property type="project" value="TreeGrafter"/>
</dbReference>
<feature type="transmembrane region" description="Helical" evidence="12">
    <location>
        <begin position="92"/>
        <end position="118"/>
    </location>
</feature>
<evidence type="ECO:0000256" key="7">
    <source>
        <dbReference type="ARBA" id="ARBA00023136"/>
    </source>
</evidence>
<keyword evidence="15" id="KW-1185">Reference proteome</keyword>
<evidence type="ECO:0000256" key="3">
    <source>
        <dbReference type="ARBA" id="ARBA00022475"/>
    </source>
</evidence>
<evidence type="ECO:0000256" key="9">
    <source>
        <dbReference type="ARBA" id="ARBA00023224"/>
    </source>
</evidence>
<evidence type="ECO:0000256" key="11">
    <source>
        <dbReference type="SAM" id="MobiDB-lite"/>
    </source>
</evidence>
<evidence type="ECO:0000256" key="2">
    <source>
        <dbReference type="ARBA" id="ARBA00010663"/>
    </source>
</evidence>
<comment type="subcellular location">
    <subcellularLocation>
        <location evidence="1">Cell membrane</location>
        <topology evidence="1">Multi-pass membrane protein</topology>
    </subcellularLocation>
</comment>
<evidence type="ECO:0000313" key="15">
    <source>
        <dbReference type="Proteomes" id="UP000789390"/>
    </source>
</evidence>